<dbReference type="RefSeq" id="WP_010933046.1">
    <property type="nucleotide sequence ID" value="NC_002932.3"/>
</dbReference>
<evidence type="ECO:0000313" key="10">
    <source>
        <dbReference type="Proteomes" id="UP000001007"/>
    </source>
</evidence>
<dbReference type="OrthoDB" id="9783713at2"/>
<dbReference type="InterPro" id="IPR000014">
    <property type="entry name" value="PAS"/>
</dbReference>
<dbReference type="InterPro" id="IPR001610">
    <property type="entry name" value="PAC"/>
</dbReference>
<keyword evidence="6" id="KW-0175">Coiled coil</keyword>
<dbReference type="NCBIfam" id="TIGR00229">
    <property type="entry name" value="sensory_box"/>
    <property type="match status" value="2"/>
</dbReference>
<dbReference type="Gene3D" id="3.30.450.20">
    <property type="entry name" value="PAS domain"/>
    <property type="match status" value="2"/>
</dbReference>
<reference evidence="9 10" key="1">
    <citation type="journal article" date="2002" name="Proc. Natl. Acad. Sci. U.S.A.">
        <title>The complete genome sequence of Chlorobium tepidum TLS, a photosynthetic, anaerobic, green-sulfur bacterium.</title>
        <authorList>
            <person name="Eisen J.A."/>
            <person name="Nelson K.E."/>
            <person name="Paulsen I.T."/>
            <person name="Heidelberg J.F."/>
            <person name="Wu M."/>
            <person name="Dodson R.J."/>
            <person name="Deboy R."/>
            <person name="Gwinn M.L."/>
            <person name="Nelson W.C."/>
            <person name="Haft D.H."/>
            <person name="Hickey E.K."/>
            <person name="Peterson J.D."/>
            <person name="Durkin A.S."/>
            <person name="Kolonay J.L."/>
            <person name="Yang F."/>
            <person name="Holt I."/>
            <person name="Umayam L.A."/>
            <person name="Mason T."/>
            <person name="Brenner M."/>
            <person name="Shea T.P."/>
            <person name="Parksey D."/>
            <person name="Nierman W.C."/>
            <person name="Feldblyum T.V."/>
            <person name="Hansen C.L."/>
            <person name="Craven M.B."/>
            <person name="Radune D."/>
            <person name="Vamathevan J."/>
            <person name="Khouri H."/>
            <person name="White O."/>
            <person name="Gruber T.M."/>
            <person name="Ketchum K.A."/>
            <person name="Venter J.C."/>
            <person name="Tettelin H."/>
            <person name="Bryant D.A."/>
            <person name="Fraser C.M."/>
        </authorList>
    </citation>
    <scope>NUCLEOTIDE SEQUENCE [LARGE SCALE GENOMIC DNA]</scope>
    <source>
        <strain evidence="10">ATCC 49652 / DSM 12025 / NBRC 103806 / TLS</strain>
    </source>
</reference>
<dbReference type="SMART" id="SM00091">
    <property type="entry name" value="PAS"/>
    <property type="match status" value="2"/>
</dbReference>
<protein>
    <recommendedName>
        <fullName evidence="2">histidine kinase</fullName>
        <ecNumber evidence="2">2.7.13.3</ecNumber>
    </recommendedName>
</protein>
<dbReference type="PANTHER" id="PTHR43304">
    <property type="entry name" value="PHYTOCHROME-LIKE PROTEIN CPH1"/>
    <property type="match status" value="1"/>
</dbReference>
<dbReference type="EMBL" id="AE006470">
    <property type="protein sequence ID" value="AAM72607.1"/>
    <property type="molecule type" value="Genomic_DNA"/>
</dbReference>
<keyword evidence="10" id="KW-1185">Reference proteome</keyword>
<dbReference type="EC" id="2.7.13.3" evidence="2"/>
<evidence type="ECO:0000256" key="4">
    <source>
        <dbReference type="ARBA" id="ARBA00022679"/>
    </source>
</evidence>
<evidence type="ECO:0000256" key="5">
    <source>
        <dbReference type="ARBA" id="ARBA00022777"/>
    </source>
</evidence>
<proteinExistence type="predicted"/>
<sequence>MSEMPAVEFQKQELLQLRQELEVANKRIEALEAELSRRIGQETKIRLRADAFRLCAHGTAIGAPGINVVLTCNEAFARMRGQSVKEIEGSSIVSLYAPEDQQMVKDKLKITDSTGFCSCQAKMMRKDGTIFPVQIDVVGLKDENGQIMYRIVTVQDSTERLESQSALRESEERFRSVVESAPDAIFIQTGGRFAYLNHSAIALFGASKAEEILGRRVADQIHPDYRDLVAERIRLLNERQ</sequence>
<dbReference type="SUPFAM" id="SSF55785">
    <property type="entry name" value="PYP-like sensor domain (PAS domain)"/>
    <property type="match status" value="2"/>
</dbReference>
<comment type="catalytic activity">
    <reaction evidence="1">
        <text>ATP + protein L-histidine = ADP + protein N-phospho-L-histidine.</text>
        <dbReference type="EC" id="2.7.13.3"/>
    </reaction>
</comment>
<dbReference type="InterPro" id="IPR000700">
    <property type="entry name" value="PAS-assoc_C"/>
</dbReference>
<dbReference type="eggNOG" id="COG2202">
    <property type="taxonomic scope" value="Bacteria"/>
</dbReference>
<dbReference type="GO" id="GO:0004673">
    <property type="term" value="F:protein histidine kinase activity"/>
    <property type="evidence" value="ECO:0007669"/>
    <property type="project" value="UniProtKB-EC"/>
</dbReference>
<dbReference type="Pfam" id="PF13188">
    <property type="entry name" value="PAS_8"/>
    <property type="match status" value="1"/>
</dbReference>
<dbReference type="SMART" id="SM00086">
    <property type="entry name" value="PAC"/>
    <property type="match status" value="1"/>
</dbReference>
<dbReference type="InterPro" id="IPR035965">
    <property type="entry name" value="PAS-like_dom_sf"/>
</dbReference>
<evidence type="ECO:0000256" key="1">
    <source>
        <dbReference type="ARBA" id="ARBA00000085"/>
    </source>
</evidence>
<feature type="domain" description="PAC" evidence="8">
    <location>
        <begin position="117"/>
        <end position="169"/>
    </location>
</feature>
<dbReference type="KEGG" id="cte:CT1378"/>
<feature type="domain" description="PAS" evidence="7">
    <location>
        <begin position="170"/>
        <end position="240"/>
    </location>
</feature>
<name>Q8KCN5_CHLTE</name>
<accession>Q8KCN5</accession>
<dbReference type="HOGENOM" id="CLU_1154802_0_0_10"/>
<keyword evidence="5" id="KW-0418">Kinase</keyword>
<dbReference type="Pfam" id="PF13426">
    <property type="entry name" value="PAS_9"/>
    <property type="match status" value="1"/>
</dbReference>
<dbReference type="PROSITE" id="PS50112">
    <property type="entry name" value="PAS"/>
    <property type="match status" value="2"/>
</dbReference>
<dbReference type="PANTHER" id="PTHR43304:SF1">
    <property type="entry name" value="PAC DOMAIN-CONTAINING PROTEIN"/>
    <property type="match status" value="1"/>
</dbReference>
<evidence type="ECO:0000256" key="6">
    <source>
        <dbReference type="SAM" id="Coils"/>
    </source>
</evidence>
<dbReference type="EnsemblBacteria" id="AAM72607">
    <property type="protein sequence ID" value="AAM72607"/>
    <property type="gene ID" value="CT1378"/>
</dbReference>
<keyword evidence="4" id="KW-0808">Transferase</keyword>
<feature type="coiled-coil region" evidence="6">
    <location>
        <begin position="7"/>
        <end position="41"/>
    </location>
</feature>
<evidence type="ECO:0000259" key="8">
    <source>
        <dbReference type="PROSITE" id="PS50113"/>
    </source>
</evidence>
<evidence type="ECO:0000313" key="9">
    <source>
        <dbReference type="EMBL" id="AAM72607.1"/>
    </source>
</evidence>
<feature type="domain" description="PAS" evidence="7">
    <location>
        <begin position="69"/>
        <end position="115"/>
    </location>
</feature>
<evidence type="ECO:0000256" key="3">
    <source>
        <dbReference type="ARBA" id="ARBA00022553"/>
    </source>
</evidence>
<evidence type="ECO:0000259" key="7">
    <source>
        <dbReference type="PROSITE" id="PS50112"/>
    </source>
</evidence>
<dbReference type="PROSITE" id="PS50113">
    <property type="entry name" value="PAC"/>
    <property type="match status" value="1"/>
</dbReference>
<dbReference type="CDD" id="cd00130">
    <property type="entry name" value="PAS"/>
    <property type="match status" value="2"/>
</dbReference>
<dbReference type="AlphaFoldDB" id="Q8KCN5"/>
<dbReference type="STRING" id="194439.CT1378"/>
<dbReference type="InterPro" id="IPR052162">
    <property type="entry name" value="Sensor_kinase/Photoreceptor"/>
</dbReference>
<dbReference type="Proteomes" id="UP000001007">
    <property type="component" value="Chromosome"/>
</dbReference>
<gene>
    <name evidence="9" type="ordered locus">CT1378</name>
</gene>
<evidence type="ECO:0000256" key="2">
    <source>
        <dbReference type="ARBA" id="ARBA00012438"/>
    </source>
</evidence>
<keyword evidence="3" id="KW-0597">Phosphoprotein</keyword>
<organism evidence="9 10">
    <name type="scientific">Chlorobaculum tepidum (strain ATCC 49652 / DSM 12025 / NBRC 103806 / TLS)</name>
    <name type="common">Chlorobium tepidum</name>
    <dbReference type="NCBI Taxonomy" id="194439"/>
    <lineage>
        <taxon>Bacteria</taxon>
        <taxon>Pseudomonadati</taxon>
        <taxon>Chlorobiota</taxon>
        <taxon>Chlorobiia</taxon>
        <taxon>Chlorobiales</taxon>
        <taxon>Chlorobiaceae</taxon>
        <taxon>Chlorobaculum</taxon>
    </lineage>
</organism>